<accession>A0ABM8I2G7</accession>
<feature type="transmembrane region" description="Helical" evidence="4">
    <location>
        <begin position="253"/>
        <end position="283"/>
    </location>
</feature>
<feature type="transmembrane region" description="Helical" evidence="4">
    <location>
        <begin position="353"/>
        <end position="373"/>
    </location>
</feature>
<dbReference type="PANTHER" id="PTHR43179">
    <property type="entry name" value="RHAMNOSYLTRANSFERASE WBBL"/>
    <property type="match status" value="1"/>
</dbReference>
<evidence type="ECO:0000313" key="6">
    <source>
        <dbReference type="EMBL" id="BDZ76126.1"/>
    </source>
</evidence>
<feature type="domain" description="Glycosyltransferase 2-like" evidence="5">
    <location>
        <begin position="4"/>
        <end position="112"/>
    </location>
</feature>
<dbReference type="RefSeq" id="WP_230107300.1">
    <property type="nucleotide sequence ID" value="NZ_AP024845.1"/>
</dbReference>
<sequence length="374" mass="43460">MDFSIVVPTWNRSKLVDALLESLYEERKNYDLGETEVLIVDSSKGEEKAAIMASCEKYDAQYIEGDDSVRKKRNKGIDLAGYEYILFIDSDVTVGPGLLKSHAATLKEGESNPKITGSFGLTEFVGKKKFWWHVIEHTSFLDSFGFAKFMPFVSWTIGNNVAFRRDELIKIGKFEENFPFKLGGDDLDMTYRYTKAGNLIKTTPGAVTYHSRETWNTRKAVNDRAKRWGTMEYHILKRYPELVHRRLPMTGDVAALVTGVLGIMALIKGSCVPILFLLAWYLLLYFMMYRHYVSCNGKANIFFWTIAMFQQGKYRFWRMVNSIRHLDFSLAFKGQYFGIYHIKSDYQNSVKKIWLYYDSIFILIIAMIFYRFIV</sequence>
<keyword evidence="7" id="KW-1185">Reference proteome</keyword>
<proteinExistence type="inferred from homology"/>
<evidence type="ECO:0000256" key="1">
    <source>
        <dbReference type="ARBA" id="ARBA00006739"/>
    </source>
</evidence>
<comment type="similarity">
    <text evidence="1">Belongs to the glycosyltransferase 2 family.</text>
</comment>
<evidence type="ECO:0000259" key="5">
    <source>
        <dbReference type="Pfam" id="PF00535"/>
    </source>
</evidence>
<dbReference type="PANTHER" id="PTHR43179:SF12">
    <property type="entry name" value="GALACTOFURANOSYLTRANSFERASE GLFT2"/>
    <property type="match status" value="1"/>
</dbReference>
<evidence type="ECO:0000256" key="4">
    <source>
        <dbReference type="SAM" id="Phobius"/>
    </source>
</evidence>
<keyword evidence="4" id="KW-0472">Membrane</keyword>
<dbReference type="InterPro" id="IPR001173">
    <property type="entry name" value="Glyco_trans_2-like"/>
</dbReference>
<evidence type="ECO:0000256" key="3">
    <source>
        <dbReference type="ARBA" id="ARBA00022679"/>
    </source>
</evidence>
<dbReference type="Pfam" id="PF00535">
    <property type="entry name" value="Glycos_transf_2"/>
    <property type="match status" value="1"/>
</dbReference>
<gene>
    <name evidence="6" type="ORF">Lac1_03090</name>
</gene>
<keyword evidence="3" id="KW-0808">Transferase</keyword>
<protein>
    <recommendedName>
        <fullName evidence="5">Glycosyltransferase 2-like domain-containing protein</fullName>
    </recommendedName>
</protein>
<reference evidence="7" key="1">
    <citation type="journal article" date="2023" name="Int. J. Syst. Evol. Microbiol.">
        <title>Claveliimonas bilis gen. nov., sp. nov., deoxycholic acid-producing bacteria isolated from human faeces, and reclassification of Sellimonas monacensis Zenner et al. 2021 as Claveliimonas monacensis comb. nov.</title>
        <authorList>
            <person name="Hisatomi A."/>
            <person name="Kastawa N.W.E.P.G."/>
            <person name="Song I."/>
            <person name="Ohkuma M."/>
            <person name="Fukiya S."/>
            <person name="Sakamoto M."/>
        </authorList>
    </citation>
    <scope>NUCLEOTIDE SEQUENCE [LARGE SCALE GENOMIC DNA]</scope>
    <source>
        <strain evidence="7">12BBH14</strain>
    </source>
</reference>
<name>A0ABM8I2G7_9FIRM</name>
<keyword evidence="4" id="KW-0812">Transmembrane</keyword>
<dbReference type="Proteomes" id="UP001305815">
    <property type="component" value="Chromosome"/>
</dbReference>
<dbReference type="EMBL" id="AP027742">
    <property type="protein sequence ID" value="BDZ76126.1"/>
    <property type="molecule type" value="Genomic_DNA"/>
</dbReference>
<keyword evidence="4" id="KW-1133">Transmembrane helix</keyword>
<organism evidence="6 7">
    <name type="scientific">Claveliimonas bilis</name>
    <dbReference type="NCBI Taxonomy" id="3028070"/>
    <lineage>
        <taxon>Bacteria</taxon>
        <taxon>Bacillati</taxon>
        <taxon>Bacillota</taxon>
        <taxon>Clostridia</taxon>
        <taxon>Lachnospirales</taxon>
        <taxon>Lachnospiraceae</taxon>
        <taxon>Claveliimonas</taxon>
    </lineage>
</organism>
<keyword evidence="2" id="KW-0328">Glycosyltransferase</keyword>
<evidence type="ECO:0000313" key="7">
    <source>
        <dbReference type="Proteomes" id="UP001305815"/>
    </source>
</evidence>
<evidence type="ECO:0000256" key="2">
    <source>
        <dbReference type="ARBA" id="ARBA00022676"/>
    </source>
</evidence>